<sequence>MPLKNDNRIEIKVVMITKIVLQTSLKRLRLWKRDPGGVGWGRNPDPSGYEFTVRELLCCLFLDEGEEGLAVDLVCTNKMDYDCGVGFV</sequence>
<reference evidence="2" key="1">
    <citation type="submission" date="2013-01" db="EMBL/GenBank/DDBJ databases">
        <title>Draft Genome Sequence of a Mulberry Tree, Morus notabilis C.K. Schneid.</title>
        <authorList>
            <person name="He N."/>
            <person name="Zhao S."/>
        </authorList>
    </citation>
    <scope>NUCLEOTIDE SEQUENCE</scope>
</reference>
<keyword evidence="2" id="KW-1185">Reference proteome</keyword>
<dbReference type="AlphaFoldDB" id="W9RZE2"/>
<evidence type="ECO:0000313" key="2">
    <source>
        <dbReference type="Proteomes" id="UP000030645"/>
    </source>
</evidence>
<accession>W9RZE2</accession>
<dbReference type="Proteomes" id="UP000030645">
    <property type="component" value="Unassembled WGS sequence"/>
</dbReference>
<name>W9RZE2_9ROSA</name>
<organism evidence="1 2">
    <name type="scientific">Morus notabilis</name>
    <dbReference type="NCBI Taxonomy" id="981085"/>
    <lineage>
        <taxon>Eukaryota</taxon>
        <taxon>Viridiplantae</taxon>
        <taxon>Streptophyta</taxon>
        <taxon>Embryophyta</taxon>
        <taxon>Tracheophyta</taxon>
        <taxon>Spermatophyta</taxon>
        <taxon>Magnoliopsida</taxon>
        <taxon>eudicotyledons</taxon>
        <taxon>Gunneridae</taxon>
        <taxon>Pentapetalae</taxon>
        <taxon>rosids</taxon>
        <taxon>fabids</taxon>
        <taxon>Rosales</taxon>
        <taxon>Moraceae</taxon>
        <taxon>Moreae</taxon>
        <taxon>Morus</taxon>
    </lineage>
</organism>
<protein>
    <submittedName>
        <fullName evidence="1">Uncharacterized protein</fullName>
    </submittedName>
</protein>
<dbReference type="EMBL" id="KE345839">
    <property type="protein sequence ID" value="EXC18789.1"/>
    <property type="molecule type" value="Genomic_DNA"/>
</dbReference>
<proteinExistence type="predicted"/>
<evidence type="ECO:0000313" key="1">
    <source>
        <dbReference type="EMBL" id="EXC18789.1"/>
    </source>
</evidence>
<gene>
    <name evidence="1" type="ORF">L484_007162</name>
</gene>